<keyword evidence="3" id="KW-1185">Reference proteome</keyword>
<sequence>MSKSLGTLVFRAAREPAATPRLVTNSWRRQQAATHTACRRPPGSLLLPRSAHHLHSAGGQAQLLTSGHGLPQCHPSYWASRSASLLVSLQCTSPGPELPGPNLSTSAPDHCGSCPCGPGPPRDHSGGPPPRGPGTNDAHTPSPTASRTSQGIF</sequence>
<gene>
    <name evidence="2" type="ORF">NDU88_006065</name>
</gene>
<protein>
    <submittedName>
        <fullName evidence="2">Uncharacterized protein</fullName>
    </submittedName>
</protein>
<feature type="compositionally biased region" description="Polar residues" evidence="1">
    <location>
        <begin position="137"/>
        <end position="153"/>
    </location>
</feature>
<dbReference type="EMBL" id="JANPWB010000013">
    <property type="protein sequence ID" value="KAJ1108694.1"/>
    <property type="molecule type" value="Genomic_DNA"/>
</dbReference>
<accession>A0AAV7N1Z4</accession>
<comment type="caution">
    <text evidence="2">The sequence shown here is derived from an EMBL/GenBank/DDBJ whole genome shotgun (WGS) entry which is preliminary data.</text>
</comment>
<dbReference type="Proteomes" id="UP001066276">
    <property type="component" value="Chromosome 9"/>
</dbReference>
<reference evidence="2" key="1">
    <citation type="journal article" date="2022" name="bioRxiv">
        <title>Sequencing and chromosome-scale assembly of the giantPleurodeles waltlgenome.</title>
        <authorList>
            <person name="Brown T."/>
            <person name="Elewa A."/>
            <person name="Iarovenko S."/>
            <person name="Subramanian E."/>
            <person name="Araus A.J."/>
            <person name="Petzold A."/>
            <person name="Susuki M."/>
            <person name="Suzuki K.-i.T."/>
            <person name="Hayashi T."/>
            <person name="Toyoda A."/>
            <person name="Oliveira C."/>
            <person name="Osipova E."/>
            <person name="Leigh N.D."/>
            <person name="Simon A."/>
            <person name="Yun M.H."/>
        </authorList>
    </citation>
    <scope>NUCLEOTIDE SEQUENCE</scope>
    <source>
        <strain evidence="2">20211129_DDA</strain>
        <tissue evidence="2">Liver</tissue>
    </source>
</reference>
<feature type="region of interest" description="Disordered" evidence="1">
    <location>
        <begin position="91"/>
        <end position="153"/>
    </location>
</feature>
<organism evidence="2 3">
    <name type="scientific">Pleurodeles waltl</name>
    <name type="common">Iberian ribbed newt</name>
    <dbReference type="NCBI Taxonomy" id="8319"/>
    <lineage>
        <taxon>Eukaryota</taxon>
        <taxon>Metazoa</taxon>
        <taxon>Chordata</taxon>
        <taxon>Craniata</taxon>
        <taxon>Vertebrata</taxon>
        <taxon>Euteleostomi</taxon>
        <taxon>Amphibia</taxon>
        <taxon>Batrachia</taxon>
        <taxon>Caudata</taxon>
        <taxon>Salamandroidea</taxon>
        <taxon>Salamandridae</taxon>
        <taxon>Pleurodelinae</taxon>
        <taxon>Pleurodeles</taxon>
    </lineage>
</organism>
<name>A0AAV7N1Z4_PLEWA</name>
<proteinExistence type="predicted"/>
<evidence type="ECO:0000313" key="2">
    <source>
        <dbReference type="EMBL" id="KAJ1108694.1"/>
    </source>
</evidence>
<evidence type="ECO:0000313" key="3">
    <source>
        <dbReference type="Proteomes" id="UP001066276"/>
    </source>
</evidence>
<dbReference type="AlphaFoldDB" id="A0AAV7N1Z4"/>
<evidence type="ECO:0000256" key="1">
    <source>
        <dbReference type="SAM" id="MobiDB-lite"/>
    </source>
</evidence>